<keyword evidence="2" id="KW-1185">Reference proteome</keyword>
<evidence type="ECO:0000313" key="2">
    <source>
        <dbReference type="Proteomes" id="UP000321635"/>
    </source>
</evidence>
<dbReference type="Proteomes" id="UP000321635">
    <property type="component" value="Unassembled WGS sequence"/>
</dbReference>
<name>A0A511XEX9_9PROT</name>
<proteinExistence type="predicted"/>
<reference evidence="1 2" key="1">
    <citation type="submission" date="2019-07" db="EMBL/GenBank/DDBJ databases">
        <title>Whole genome shotgun sequence of Acetobacter nitrogenifigens NBRC 105050.</title>
        <authorList>
            <person name="Hosoyama A."/>
            <person name="Uohara A."/>
            <person name="Ohji S."/>
            <person name="Ichikawa N."/>
        </authorList>
    </citation>
    <scope>NUCLEOTIDE SEQUENCE [LARGE SCALE GENOMIC DNA]</scope>
    <source>
        <strain evidence="1 2">NBRC 105050</strain>
    </source>
</reference>
<accession>A0A511XEX9</accession>
<organism evidence="1 2">
    <name type="scientific">Acetobacter nitrogenifigens DSM 23921 = NBRC 105050</name>
    <dbReference type="NCBI Taxonomy" id="1120919"/>
    <lineage>
        <taxon>Bacteria</taxon>
        <taxon>Pseudomonadati</taxon>
        <taxon>Pseudomonadota</taxon>
        <taxon>Alphaproteobacteria</taxon>
        <taxon>Acetobacterales</taxon>
        <taxon>Acetobacteraceae</taxon>
        <taxon>Acetobacter</taxon>
    </lineage>
</organism>
<comment type="caution">
    <text evidence="1">The sequence shown here is derived from an EMBL/GenBank/DDBJ whole genome shotgun (WGS) entry which is preliminary data.</text>
</comment>
<dbReference type="AlphaFoldDB" id="A0A511XEX9"/>
<dbReference type="EMBL" id="BJYF01000040">
    <property type="protein sequence ID" value="GEN61510.1"/>
    <property type="molecule type" value="Genomic_DNA"/>
</dbReference>
<dbReference type="RefSeq" id="WP_026399004.1">
    <property type="nucleotide sequence ID" value="NZ_AUBI01000025.1"/>
</dbReference>
<gene>
    <name evidence="1" type="ORF">ANI02nite_33940</name>
</gene>
<evidence type="ECO:0008006" key="3">
    <source>
        <dbReference type="Google" id="ProtNLM"/>
    </source>
</evidence>
<dbReference type="STRING" id="1120919.GCA_000429165_03576"/>
<sequence>MARESCDWITIDPILRHLANCGVSVAMQARRLGVSERAIYQRRSILGLTRKQREKRDARRAAHAHAA</sequence>
<protein>
    <recommendedName>
        <fullName evidence="3">DNA binding HTH domain-containing protein</fullName>
    </recommendedName>
</protein>
<evidence type="ECO:0000313" key="1">
    <source>
        <dbReference type="EMBL" id="GEN61510.1"/>
    </source>
</evidence>